<dbReference type="Proteomes" id="UP000297245">
    <property type="component" value="Unassembled WGS sequence"/>
</dbReference>
<gene>
    <name evidence="1" type="ORF">K435DRAFT_784510</name>
</gene>
<evidence type="ECO:0000313" key="2">
    <source>
        <dbReference type="Proteomes" id="UP000297245"/>
    </source>
</evidence>
<proteinExistence type="predicted"/>
<dbReference type="AlphaFoldDB" id="A0A4S8L2Q0"/>
<evidence type="ECO:0000313" key="1">
    <source>
        <dbReference type="EMBL" id="THU82742.1"/>
    </source>
</evidence>
<keyword evidence="2" id="KW-1185">Reference proteome</keyword>
<dbReference type="EMBL" id="ML179711">
    <property type="protein sequence ID" value="THU82742.1"/>
    <property type="molecule type" value="Genomic_DNA"/>
</dbReference>
<accession>A0A4S8L2Q0</accession>
<reference evidence="1 2" key="1">
    <citation type="journal article" date="2019" name="Nat. Ecol. Evol.">
        <title>Megaphylogeny resolves global patterns of mushroom evolution.</title>
        <authorList>
            <person name="Varga T."/>
            <person name="Krizsan K."/>
            <person name="Foldi C."/>
            <person name="Dima B."/>
            <person name="Sanchez-Garcia M."/>
            <person name="Sanchez-Ramirez S."/>
            <person name="Szollosi G.J."/>
            <person name="Szarkandi J.G."/>
            <person name="Papp V."/>
            <person name="Albert L."/>
            <person name="Andreopoulos W."/>
            <person name="Angelini C."/>
            <person name="Antonin V."/>
            <person name="Barry K.W."/>
            <person name="Bougher N.L."/>
            <person name="Buchanan P."/>
            <person name="Buyck B."/>
            <person name="Bense V."/>
            <person name="Catcheside P."/>
            <person name="Chovatia M."/>
            <person name="Cooper J."/>
            <person name="Damon W."/>
            <person name="Desjardin D."/>
            <person name="Finy P."/>
            <person name="Geml J."/>
            <person name="Haridas S."/>
            <person name="Hughes K."/>
            <person name="Justo A."/>
            <person name="Karasinski D."/>
            <person name="Kautmanova I."/>
            <person name="Kiss B."/>
            <person name="Kocsube S."/>
            <person name="Kotiranta H."/>
            <person name="LaButti K.M."/>
            <person name="Lechner B.E."/>
            <person name="Liimatainen K."/>
            <person name="Lipzen A."/>
            <person name="Lukacs Z."/>
            <person name="Mihaltcheva S."/>
            <person name="Morgado L.N."/>
            <person name="Niskanen T."/>
            <person name="Noordeloos M.E."/>
            <person name="Ohm R.A."/>
            <person name="Ortiz-Santana B."/>
            <person name="Ovrebo C."/>
            <person name="Racz N."/>
            <person name="Riley R."/>
            <person name="Savchenko A."/>
            <person name="Shiryaev A."/>
            <person name="Soop K."/>
            <person name="Spirin V."/>
            <person name="Szebenyi C."/>
            <person name="Tomsovsky M."/>
            <person name="Tulloss R.E."/>
            <person name="Uehling J."/>
            <person name="Grigoriev I.V."/>
            <person name="Vagvolgyi C."/>
            <person name="Papp T."/>
            <person name="Martin F.M."/>
            <person name="Miettinen O."/>
            <person name="Hibbett D.S."/>
            <person name="Nagy L.G."/>
        </authorList>
    </citation>
    <scope>NUCLEOTIDE SEQUENCE [LARGE SCALE GENOMIC DNA]</scope>
    <source>
        <strain evidence="1 2">CBS 962.96</strain>
    </source>
</reference>
<organism evidence="1 2">
    <name type="scientific">Dendrothele bispora (strain CBS 962.96)</name>
    <dbReference type="NCBI Taxonomy" id="1314807"/>
    <lineage>
        <taxon>Eukaryota</taxon>
        <taxon>Fungi</taxon>
        <taxon>Dikarya</taxon>
        <taxon>Basidiomycota</taxon>
        <taxon>Agaricomycotina</taxon>
        <taxon>Agaricomycetes</taxon>
        <taxon>Agaricomycetidae</taxon>
        <taxon>Agaricales</taxon>
        <taxon>Agaricales incertae sedis</taxon>
        <taxon>Dendrothele</taxon>
    </lineage>
</organism>
<sequence length="96" mass="11090">MKLTEPQEYPLFFDVKRKTFHLSKETALTQTTAELPVHVLFIDSSRPFKKSADDAYQSVTPTVSYNPERLLLDPFPLSVLFWITGQTSRDHLSMRS</sequence>
<name>A0A4S8L2Q0_DENBC</name>
<protein>
    <submittedName>
        <fullName evidence="1">Uncharacterized protein</fullName>
    </submittedName>
</protein>